<dbReference type="AlphaFoldDB" id="A0A553UPK9"/>
<comment type="caution">
    <text evidence="1">The sequence shown here is derived from an EMBL/GenBank/DDBJ whole genome shotgun (WGS) entry which is preliminary data.</text>
</comment>
<evidence type="ECO:0000313" key="2">
    <source>
        <dbReference type="Proteomes" id="UP000316092"/>
    </source>
</evidence>
<accession>A0A553UPK9</accession>
<evidence type="ECO:0000313" key="1">
    <source>
        <dbReference type="EMBL" id="TSA82136.1"/>
    </source>
</evidence>
<dbReference type="EMBL" id="VKDB01000018">
    <property type="protein sequence ID" value="TSA82136.1"/>
    <property type="molecule type" value="Genomic_DNA"/>
</dbReference>
<dbReference type="Proteomes" id="UP000316092">
    <property type="component" value="Unassembled WGS sequence"/>
</dbReference>
<name>A0A553UPK9_9DEIO</name>
<protein>
    <submittedName>
        <fullName evidence="1">Uncharacterized protein</fullName>
    </submittedName>
</protein>
<organism evidence="1 2">
    <name type="scientific">Deinococcus detaillensis</name>
    <dbReference type="NCBI Taxonomy" id="2592048"/>
    <lineage>
        <taxon>Bacteria</taxon>
        <taxon>Thermotogati</taxon>
        <taxon>Deinococcota</taxon>
        <taxon>Deinococci</taxon>
        <taxon>Deinococcales</taxon>
        <taxon>Deinococcaceae</taxon>
        <taxon>Deinococcus</taxon>
    </lineage>
</organism>
<proteinExistence type="predicted"/>
<gene>
    <name evidence="1" type="ORF">FNU79_14050</name>
</gene>
<keyword evidence="2" id="KW-1185">Reference proteome</keyword>
<sequence length="87" mass="9619">MKEDWYKLLRSAHYLGYHTQPAMSYHFDQAQDFSLVTSNAGEVKEAQELLKRGTGMEAAIGTACPWRNGVLPAGSVPPHLNCPGESR</sequence>
<reference evidence="1 2" key="1">
    <citation type="submission" date="2019-07" db="EMBL/GenBank/DDBJ databases">
        <title>Deinococcus detaillus sp. nov., isolated from humus soil in Antarctica.</title>
        <authorList>
            <person name="Zhang K."/>
        </authorList>
    </citation>
    <scope>NUCLEOTIDE SEQUENCE [LARGE SCALE GENOMIC DNA]</scope>
    <source>
        <strain evidence="1 2">H1</strain>
    </source>
</reference>